<dbReference type="InterPro" id="IPR029021">
    <property type="entry name" value="Prot-tyrosine_phosphatase-like"/>
</dbReference>
<accession>A0A8S1F888</accession>
<evidence type="ECO:0000259" key="2">
    <source>
        <dbReference type="PROSITE" id="PS50055"/>
    </source>
</evidence>
<dbReference type="SUPFAM" id="SSF52799">
    <property type="entry name" value="(Phosphotyrosine protein) phosphatases II"/>
    <property type="match status" value="1"/>
</dbReference>
<dbReference type="GO" id="GO:0004725">
    <property type="term" value="F:protein tyrosine phosphatase activity"/>
    <property type="evidence" value="ECO:0007669"/>
    <property type="project" value="InterPro"/>
</dbReference>
<dbReference type="AlphaFoldDB" id="A0A8S1F888"/>
<dbReference type="InterPro" id="IPR052782">
    <property type="entry name" value="Oocyte-zygote_transition_reg"/>
</dbReference>
<feature type="domain" description="Tyrosine-protein phosphatase" evidence="2">
    <location>
        <begin position="83"/>
        <end position="340"/>
    </location>
</feature>
<protein>
    <recommendedName>
        <fullName evidence="2">Tyrosine-protein phosphatase domain-containing protein</fullName>
    </recommendedName>
</protein>
<evidence type="ECO:0000313" key="4">
    <source>
        <dbReference type="Proteomes" id="UP000494206"/>
    </source>
</evidence>
<dbReference type="InterPro" id="IPR000242">
    <property type="entry name" value="PTP_cat"/>
</dbReference>
<comment type="caution">
    <text evidence="3">The sequence shown here is derived from an EMBL/GenBank/DDBJ whole genome shotgun (WGS) entry which is preliminary data.</text>
</comment>
<organism evidence="3 4">
    <name type="scientific">Caenorhabditis bovis</name>
    <dbReference type="NCBI Taxonomy" id="2654633"/>
    <lineage>
        <taxon>Eukaryota</taxon>
        <taxon>Metazoa</taxon>
        <taxon>Ecdysozoa</taxon>
        <taxon>Nematoda</taxon>
        <taxon>Chromadorea</taxon>
        <taxon>Rhabditida</taxon>
        <taxon>Rhabditina</taxon>
        <taxon>Rhabditomorpha</taxon>
        <taxon>Rhabditoidea</taxon>
        <taxon>Rhabditidae</taxon>
        <taxon>Peloderinae</taxon>
        <taxon>Caenorhabditis</taxon>
    </lineage>
</organism>
<dbReference type="Gene3D" id="3.90.190.10">
    <property type="entry name" value="Protein tyrosine phosphatase superfamily"/>
    <property type="match status" value="1"/>
</dbReference>
<gene>
    <name evidence="3" type="ORF">CBOVIS_LOCUS9906</name>
</gene>
<dbReference type="PRINTS" id="PR00700">
    <property type="entry name" value="PRTYPHPHTASE"/>
</dbReference>
<proteinExistence type="predicted"/>
<evidence type="ECO:0000313" key="3">
    <source>
        <dbReference type="EMBL" id="CAB3408076.1"/>
    </source>
</evidence>
<dbReference type="PANTHER" id="PTHR46163:SF17">
    <property type="entry name" value="DNA-DIRECTED DNA POLYMERASE-RELATED"/>
    <property type="match status" value="1"/>
</dbReference>
<feature type="compositionally biased region" description="Polar residues" evidence="1">
    <location>
        <begin position="1"/>
        <end position="10"/>
    </location>
</feature>
<evidence type="ECO:0000256" key="1">
    <source>
        <dbReference type="SAM" id="MobiDB-lite"/>
    </source>
</evidence>
<dbReference type="PANTHER" id="PTHR46163">
    <property type="entry name" value="TYROSINE-PROTEIN PHOSPHATASE-RELATED"/>
    <property type="match status" value="1"/>
</dbReference>
<dbReference type="Pfam" id="PF00102">
    <property type="entry name" value="Y_phosphatase"/>
    <property type="match status" value="1"/>
</dbReference>
<sequence>MSRNAKSGNKSKMGEATMKRRKLSAMSNKGSPATNDGDTPEELIAHFTTIPNKKNLYDALSGHARIVADGFLKNIDKNIRLPVPIPEKRRVKLDKDEDYIPAQYVKLENSEYVLVQAPSKANQRELWRLVWQDQIKVMICLCTEEQMSASDDAKCFPYFPNEANQTKEIETKKGKLVVTCKAKESTSCMYHKYELEVTMTEAEGTSEEKKPDEELSGSVAGKVLPITLFHMYGWPQKPENSKDPFDMSHNVALLCKEVFKAEMNVLRKSMENFVPPVLIQSMDAIGRSAVLWVCLMLYKDVEKRECFDVPELIKKVQKMRPGSLSTYHSFCFTFAVSLWIGKEANWMSDSECSSKLGELTKGYLDRKLNEQGVPII</sequence>
<feature type="region of interest" description="Disordered" evidence="1">
    <location>
        <begin position="1"/>
        <end position="40"/>
    </location>
</feature>
<reference evidence="3 4" key="1">
    <citation type="submission" date="2020-04" db="EMBL/GenBank/DDBJ databases">
        <authorList>
            <person name="Laetsch R D."/>
            <person name="Stevens L."/>
            <person name="Kumar S."/>
            <person name="Blaxter L. M."/>
        </authorList>
    </citation>
    <scope>NUCLEOTIDE SEQUENCE [LARGE SCALE GENOMIC DNA]</scope>
</reference>
<name>A0A8S1F888_9PELO</name>
<dbReference type="SMART" id="SM00404">
    <property type="entry name" value="PTPc_motif"/>
    <property type="match status" value="1"/>
</dbReference>
<dbReference type="EMBL" id="CADEPM010000006">
    <property type="protein sequence ID" value="CAB3408076.1"/>
    <property type="molecule type" value="Genomic_DNA"/>
</dbReference>
<dbReference type="PROSITE" id="PS50055">
    <property type="entry name" value="TYR_PHOSPHATASE_PTP"/>
    <property type="match status" value="1"/>
</dbReference>
<dbReference type="SMART" id="SM00194">
    <property type="entry name" value="PTPc"/>
    <property type="match status" value="1"/>
</dbReference>
<dbReference type="InterPro" id="IPR003595">
    <property type="entry name" value="Tyr_Pase_cat"/>
</dbReference>
<feature type="compositionally biased region" description="Polar residues" evidence="1">
    <location>
        <begin position="25"/>
        <end position="37"/>
    </location>
</feature>
<dbReference type="Proteomes" id="UP000494206">
    <property type="component" value="Unassembled WGS sequence"/>
</dbReference>
<keyword evidence="4" id="KW-1185">Reference proteome</keyword>
<dbReference type="OrthoDB" id="5849916at2759"/>
<dbReference type="CDD" id="cd00047">
    <property type="entry name" value="PTPc"/>
    <property type="match status" value="1"/>
</dbReference>